<feature type="transmembrane region" description="Helical" evidence="6">
    <location>
        <begin position="67"/>
        <end position="86"/>
    </location>
</feature>
<feature type="transmembrane region" description="Helical" evidence="6">
    <location>
        <begin position="6"/>
        <end position="25"/>
    </location>
</feature>
<accession>G5SGB0</accession>
<evidence type="ECO:0000259" key="7">
    <source>
        <dbReference type="Pfam" id="PF00892"/>
    </source>
</evidence>
<keyword evidence="3 6" id="KW-0812">Transmembrane</keyword>
<protein>
    <submittedName>
        <fullName evidence="8">Putative integral membrane protein</fullName>
    </submittedName>
</protein>
<dbReference type="AlphaFoldDB" id="G5SGB0"/>
<evidence type="ECO:0000256" key="5">
    <source>
        <dbReference type="ARBA" id="ARBA00023136"/>
    </source>
</evidence>
<keyword evidence="4 6" id="KW-1133">Transmembrane helix</keyword>
<feature type="transmembrane region" description="Helical" evidence="6">
    <location>
        <begin position="37"/>
        <end position="55"/>
    </location>
</feature>
<organism evidence="8 9">
    <name type="scientific">Salmonella enterica subsp. enterica serovar Wandsworth str. A4-580</name>
    <dbReference type="NCBI Taxonomy" id="913086"/>
    <lineage>
        <taxon>Bacteria</taxon>
        <taxon>Pseudomonadati</taxon>
        <taxon>Pseudomonadota</taxon>
        <taxon>Gammaproteobacteria</taxon>
        <taxon>Enterobacterales</taxon>
        <taxon>Enterobacteriaceae</taxon>
        <taxon>Salmonella</taxon>
    </lineage>
</organism>
<feature type="transmembrane region" description="Helical" evidence="6">
    <location>
        <begin position="121"/>
        <end position="143"/>
    </location>
</feature>
<gene>
    <name evidence="8" type="ORF">LTSEWAN_4563</name>
</gene>
<dbReference type="GO" id="GO:0005886">
    <property type="term" value="C:plasma membrane"/>
    <property type="evidence" value="ECO:0007669"/>
    <property type="project" value="UniProtKB-SubCell"/>
</dbReference>
<dbReference type="PATRIC" id="fig|913086.3.peg.3506"/>
<dbReference type="InterPro" id="IPR037185">
    <property type="entry name" value="EmrE-like"/>
</dbReference>
<evidence type="ECO:0000256" key="1">
    <source>
        <dbReference type="ARBA" id="ARBA00004651"/>
    </source>
</evidence>
<comment type="caution">
    <text evidence="8">The sequence shown here is derived from an EMBL/GenBank/DDBJ whole genome shotgun (WGS) entry which is preliminary data.</text>
</comment>
<dbReference type="Pfam" id="PF00892">
    <property type="entry name" value="EamA"/>
    <property type="match status" value="1"/>
</dbReference>
<evidence type="ECO:0000313" key="9">
    <source>
        <dbReference type="Proteomes" id="UP000003536"/>
    </source>
</evidence>
<sequence>ASLGYFINPALALTMGLSFALYGLARKFIHYDVMTSITIETLWALPVSLLIFLFSDTGPIISANTPFFLYVMTAPVTIIPLVLFAIALNHTSLIVTGLAQYIEPSLQFLLAIMIFGEHINYAELLCFCAVWFGLFLCISENLYSHYLRARLKPVFGRVQRFFR</sequence>
<name>G5SGB0_SALET</name>
<evidence type="ECO:0000313" key="8">
    <source>
        <dbReference type="EMBL" id="EHD00185.1"/>
    </source>
</evidence>
<keyword evidence="5 6" id="KW-0472">Membrane</keyword>
<feature type="domain" description="EamA" evidence="7">
    <location>
        <begin position="11"/>
        <end position="137"/>
    </location>
</feature>
<dbReference type="InterPro" id="IPR000620">
    <property type="entry name" value="EamA_dom"/>
</dbReference>
<reference evidence="8 9" key="1">
    <citation type="journal article" date="2011" name="BMC Genomics">
        <title>Genome sequencing reveals diversification of virulence factor content and possible host adaptation in distinct subpopulations of Salmonella enterica.</title>
        <authorList>
            <person name="den Bakker H.C."/>
            <person name="Moreno Switt A.I."/>
            <person name="Govoni G."/>
            <person name="Cummings C.A."/>
            <person name="Ranieri M.L."/>
            <person name="Degoricija L."/>
            <person name="Hoelzer K."/>
            <person name="Rodriguez-Rivera L.D."/>
            <person name="Brown S."/>
            <person name="Bolchacova E."/>
            <person name="Furtado M.R."/>
            <person name="Wiedmann M."/>
        </authorList>
    </citation>
    <scope>NUCLEOTIDE SEQUENCE [LARGE SCALE GENOMIC DNA]</scope>
    <source>
        <strain evidence="8 9">A4-580</strain>
    </source>
</reference>
<evidence type="ECO:0000256" key="4">
    <source>
        <dbReference type="ARBA" id="ARBA00022989"/>
    </source>
</evidence>
<evidence type="ECO:0000256" key="3">
    <source>
        <dbReference type="ARBA" id="ARBA00022692"/>
    </source>
</evidence>
<feature type="transmembrane region" description="Helical" evidence="6">
    <location>
        <begin position="93"/>
        <end position="115"/>
    </location>
</feature>
<comment type="subcellular location">
    <subcellularLocation>
        <location evidence="1">Cell membrane</location>
        <topology evidence="1">Multi-pass membrane protein</topology>
    </subcellularLocation>
</comment>
<dbReference type="SUPFAM" id="SSF103481">
    <property type="entry name" value="Multidrug resistance efflux transporter EmrE"/>
    <property type="match status" value="1"/>
</dbReference>
<dbReference type="EMBL" id="AFCX01001496">
    <property type="protein sequence ID" value="EHD00185.1"/>
    <property type="molecule type" value="Genomic_DNA"/>
</dbReference>
<proteinExistence type="predicted"/>
<keyword evidence="2" id="KW-1003">Cell membrane</keyword>
<evidence type="ECO:0000256" key="2">
    <source>
        <dbReference type="ARBA" id="ARBA00022475"/>
    </source>
</evidence>
<dbReference type="Proteomes" id="UP000003536">
    <property type="component" value="Unassembled WGS sequence"/>
</dbReference>
<feature type="non-terminal residue" evidence="8">
    <location>
        <position position="1"/>
    </location>
</feature>
<evidence type="ECO:0000256" key="6">
    <source>
        <dbReference type="SAM" id="Phobius"/>
    </source>
</evidence>